<proteinExistence type="predicted"/>
<evidence type="ECO:0000313" key="4">
    <source>
        <dbReference type="Proteomes" id="UP000027265"/>
    </source>
</evidence>
<dbReference type="Gene3D" id="3.40.309.10">
    <property type="entry name" value="Aldehyde Dehydrogenase, Chain A, domain 2"/>
    <property type="match status" value="1"/>
</dbReference>
<dbReference type="InterPro" id="IPR016161">
    <property type="entry name" value="Ald_DH/histidinol_DH"/>
</dbReference>
<reference evidence="4" key="1">
    <citation type="journal article" date="2014" name="Proc. Natl. Acad. Sci. U.S.A.">
        <title>Extensive sampling of basidiomycete genomes demonstrates inadequacy of the white-rot/brown-rot paradigm for wood decay fungi.</title>
        <authorList>
            <person name="Riley R."/>
            <person name="Salamov A.A."/>
            <person name="Brown D.W."/>
            <person name="Nagy L.G."/>
            <person name="Floudas D."/>
            <person name="Held B.W."/>
            <person name="Levasseur A."/>
            <person name="Lombard V."/>
            <person name="Morin E."/>
            <person name="Otillar R."/>
            <person name="Lindquist E.A."/>
            <person name="Sun H."/>
            <person name="LaButti K.M."/>
            <person name="Schmutz J."/>
            <person name="Jabbour D."/>
            <person name="Luo H."/>
            <person name="Baker S.E."/>
            <person name="Pisabarro A.G."/>
            <person name="Walton J.D."/>
            <person name="Blanchette R.A."/>
            <person name="Henrissat B."/>
            <person name="Martin F."/>
            <person name="Cullen D."/>
            <person name="Hibbett D.S."/>
            <person name="Grigoriev I.V."/>
        </authorList>
    </citation>
    <scope>NUCLEOTIDE SEQUENCE [LARGE SCALE GENOMIC DNA]</scope>
    <source>
        <strain evidence="4">MUCL 33604</strain>
    </source>
</reference>
<dbReference type="Pfam" id="PF00171">
    <property type="entry name" value="Aldedh"/>
    <property type="match status" value="1"/>
</dbReference>
<dbReference type="HOGENOM" id="CLU_1396513_0_0_1"/>
<dbReference type="STRING" id="933084.A0A067PG33"/>
<feature type="domain" description="Aldehyde dehydrogenase" evidence="2">
    <location>
        <begin position="50"/>
        <end position="153"/>
    </location>
</feature>
<accession>A0A067PG33</accession>
<dbReference type="PANTHER" id="PTHR43353">
    <property type="entry name" value="SUCCINATE-SEMIALDEHYDE DEHYDROGENASE, MITOCHONDRIAL"/>
    <property type="match status" value="1"/>
</dbReference>
<dbReference type="SUPFAM" id="SSF53720">
    <property type="entry name" value="ALDH-like"/>
    <property type="match status" value="1"/>
</dbReference>
<dbReference type="GO" id="GO:0004777">
    <property type="term" value="F:succinate-semialdehyde dehydrogenase (NAD+) activity"/>
    <property type="evidence" value="ECO:0007669"/>
    <property type="project" value="TreeGrafter"/>
</dbReference>
<dbReference type="InterPro" id="IPR015590">
    <property type="entry name" value="Aldehyde_DH_dom"/>
</dbReference>
<keyword evidence="1" id="KW-0560">Oxidoreductase</keyword>
<dbReference type="PANTHER" id="PTHR43353:SF6">
    <property type="entry name" value="CYTOPLASMIC ALDEHYDE DEHYDROGENASE (EUROFUNG)"/>
    <property type="match status" value="1"/>
</dbReference>
<gene>
    <name evidence="3" type="ORF">JAAARDRAFT_197210</name>
</gene>
<dbReference type="OrthoDB" id="310895at2759"/>
<sequence length="195" mass="21545">MPTPDSSSLPFTSLFIDGQWVPSSTSSTFPIYNPSSPPSPFANMSIPSPGALFHDPSAKNVIQMITEAKEAGAQTVLGDLKRDGAFVNPHLIVGGCVRMRIWERESFGPVTVFAVVETIDEAVELVNATEYSLSASLWTKDVNLALDLVEGFELICVTPMSSDVALIRMMTHAWLLVDRLYKYQWSKPSIMNLFW</sequence>
<dbReference type="InterPro" id="IPR016163">
    <property type="entry name" value="Ald_DH_C"/>
</dbReference>
<dbReference type="InterPro" id="IPR050740">
    <property type="entry name" value="Aldehyde_DH_Superfamily"/>
</dbReference>
<dbReference type="InParanoid" id="A0A067PG33"/>
<evidence type="ECO:0000259" key="2">
    <source>
        <dbReference type="Pfam" id="PF00171"/>
    </source>
</evidence>
<organism evidence="3 4">
    <name type="scientific">Jaapia argillacea MUCL 33604</name>
    <dbReference type="NCBI Taxonomy" id="933084"/>
    <lineage>
        <taxon>Eukaryota</taxon>
        <taxon>Fungi</taxon>
        <taxon>Dikarya</taxon>
        <taxon>Basidiomycota</taxon>
        <taxon>Agaricomycotina</taxon>
        <taxon>Agaricomycetes</taxon>
        <taxon>Agaricomycetidae</taxon>
        <taxon>Jaapiales</taxon>
        <taxon>Jaapiaceae</taxon>
        <taxon>Jaapia</taxon>
    </lineage>
</organism>
<keyword evidence="4" id="KW-1185">Reference proteome</keyword>
<name>A0A067PG33_9AGAM</name>
<dbReference type="Proteomes" id="UP000027265">
    <property type="component" value="Unassembled WGS sequence"/>
</dbReference>
<dbReference type="GO" id="GO:0009450">
    <property type="term" value="P:gamma-aminobutyric acid catabolic process"/>
    <property type="evidence" value="ECO:0007669"/>
    <property type="project" value="TreeGrafter"/>
</dbReference>
<dbReference type="EMBL" id="KL197732">
    <property type="protein sequence ID" value="KDQ53769.1"/>
    <property type="molecule type" value="Genomic_DNA"/>
</dbReference>
<dbReference type="AlphaFoldDB" id="A0A067PG33"/>
<protein>
    <recommendedName>
        <fullName evidence="2">Aldehyde dehydrogenase domain-containing protein</fullName>
    </recommendedName>
</protein>
<evidence type="ECO:0000256" key="1">
    <source>
        <dbReference type="ARBA" id="ARBA00023002"/>
    </source>
</evidence>
<evidence type="ECO:0000313" key="3">
    <source>
        <dbReference type="EMBL" id="KDQ53769.1"/>
    </source>
</evidence>